<feature type="compositionally biased region" description="Polar residues" evidence="1">
    <location>
        <begin position="620"/>
        <end position="629"/>
    </location>
</feature>
<evidence type="ECO:0000256" key="1">
    <source>
        <dbReference type="SAM" id="MobiDB-lite"/>
    </source>
</evidence>
<name>A0A9J2PSX9_ASCLU</name>
<proteinExistence type="predicted"/>
<feature type="compositionally biased region" description="Polar residues" evidence="1">
    <location>
        <begin position="481"/>
        <end position="492"/>
    </location>
</feature>
<dbReference type="InterPro" id="IPR057001">
    <property type="entry name" value="RYYR-CCHC"/>
</dbReference>
<dbReference type="AlphaFoldDB" id="A0A9J2PSX9"/>
<feature type="region of interest" description="Disordered" evidence="1">
    <location>
        <begin position="84"/>
        <end position="104"/>
    </location>
</feature>
<reference evidence="4" key="1">
    <citation type="submission" date="2023-03" db="UniProtKB">
        <authorList>
            <consortium name="WormBaseParasite"/>
        </authorList>
    </citation>
    <scope>IDENTIFICATION</scope>
</reference>
<protein>
    <recommendedName>
        <fullName evidence="2">RYYR-CCHC domain-containing protein</fullName>
    </recommendedName>
</protein>
<evidence type="ECO:0000259" key="2">
    <source>
        <dbReference type="Pfam" id="PF23674"/>
    </source>
</evidence>
<evidence type="ECO:0000313" key="3">
    <source>
        <dbReference type="Proteomes" id="UP000036681"/>
    </source>
</evidence>
<dbReference type="Proteomes" id="UP000036681">
    <property type="component" value="Unplaced"/>
</dbReference>
<feature type="region of interest" description="Disordered" evidence="1">
    <location>
        <begin position="602"/>
        <end position="637"/>
    </location>
</feature>
<feature type="domain" description="RYYR-CCHC" evidence="2">
    <location>
        <begin position="123"/>
        <end position="199"/>
    </location>
</feature>
<feature type="compositionally biased region" description="Polar residues" evidence="1">
    <location>
        <begin position="389"/>
        <end position="402"/>
    </location>
</feature>
<feature type="region of interest" description="Disordered" evidence="1">
    <location>
        <begin position="480"/>
        <end position="501"/>
    </location>
</feature>
<evidence type="ECO:0000313" key="4">
    <source>
        <dbReference type="WBParaSite" id="ALUE_0001257801-mRNA-1"/>
    </source>
</evidence>
<dbReference type="Pfam" id="PF23674">
    <property type="entry name" value="RYYR-CCHC"/>
    <property type="match status" value="1"/>
</dbReference>
<feature type="region of interest" description="Disordered" evidence="1">
    <location>
        <begin position="1"/>
        <end position="23"/>
    </location>
</feature>
<dbReference type="WBParaSite" id="ALUE_0001257801-mRNA-1">
    <property type="protein sequence ID" value="ALUE_0001257801-mRNA-1"/>
    <property type="gene ID" value="ALUE_0001257801"/>
</dbReference>
<feature type="region of interest" description="Disordered" evidence="1">
    <location>
        <begin position="387"/>
        <end position="420"/>
    </location>
</feature>
<accession>A0A9J2PSX9</accession>
<keyword evidence="3" id="KW-1185">Reference proteome</keyword>
<feature type="compositionally biased region" description="Basic and acidic residues" evidence="1">
    <location>
        <begin position="8"/>
        <end position="17"/>
    </location>
</feature>
<sequence>MIDEEYEPSSKRSKETEGNYNDGVLQPVARRVEQRAMMERLYNSEIWSDLVRQYDERSIPTLKELRKRILETTGIDISYPTLSRHLNSGGKGKERRMRGHSAPGSASAIKEEILVSAPSVVKYRSLSRKLRNTLLTIGEQGGVRQYQRLGISTDGSKEYFRCGSCYRCKRKKGDGIVAHLTMREGRIISDAHPRHHEDCRPISEESAAIQALDRQSRKDVRIGKKLPKDAHAVGFERALELANNSGGPPSRKFSMPAMYPAWNRGFERALELANNSGGPPSRKFSMPAMYPAWNRVRRAYYRARRKALHQVQKPEGQDLSDAECDASRSEVFTEETLAAKSETATDSATEFIDPVSLSTSLPISPITSAESPELDSNIAVDAVDEALASTKSSEPRSPSLHQVQKPEGQDLSDAECDASRSEVFTEETLAAKSEIATDSTTEFIDPVSLSTSLPISPVTSAESPELDSDIAVDAVDEALASTKSGEPRSPSSIHDGPISSCTPVKSFNMPPVLSPNDLTLKQSISTSPVRRRCLMRDVRTGRIVVRECVSSQFVPKVVVPHRKNPLPITHSSTESMLGHGIVKMNGEYMRTDLKRQEIVPNHRDTEDPVSNPLQLPTAERSCTNMGNHSSRTRRTTKMAQTENGADIEALINESGKGSKDEYDRIGESLADCLRKVCEKNLGVGVKFKCDLLQMMAKYEMMSMVV</sequence>
<organism evidence="3 4">
    <name type="scientific">Ascaris lumbricoides</name>
    <name type="common">Giant roundworm</name>
    <dbReference type="NCBI Taxonomy" id="6252"/>
    <lineage>
        <taxon>Eukaryota</taxon>
        <taxon>Metazoa</taxon>
        <taxon>Ecdysozoa</taxon>
        <taxon>Nematoda</taxon>
        <taxon>Chromadorea</taxon>
        <taxon>Rhabditida</taxon>
        <taxon>Spirurina</taxon>
        <taxon>Ascaridomorpha</taxon>
        <taxon>Ascaridoidea</taxon>
        <taxon>Ascarididae</taxon>
        <taxon>Ascaris</taxon>
    </lineage>
</organism>